<organism evidence="3 4">
    <name type="scientific">Corchorus olitorius</name>
    <dbReference type="NCBI Taxonomy" id="93759"/>
    <lineage>
        <taxon>Eukaryota</taxon>
        <taxon>Viridiplantae</taxon>
        <taxon>Streptophyta</taxon>
        <taxon>Embryophyta</taxon>
        <taxon>Tracheophyta</taxon>
        <taxon>Spermatophyta</taxon>
        <taxon>Magnoliopsida</taxon>
        <taxon>eudicotyledons</taxon>
        <taxon>Gunneridae</taxon>
        <taxon>Pentapetalae</taxon>
        <taxon>rosids</taxon>
        <taxon>malvids</taxon>
        <taxon>Malvales</taxon>
        <taxon>Malvaceae</taxon>
        <taxon>Grewioideae</taxon>
        <taxon>Apeibeae</taxon>
        <taxon>Corchorus</taxon>
    </lineage>
</organism>
<accession>A0A1R3IMX7</accession>
<protein>
    <submittedName>
        <fullName evidence="3">Peptidase C14, caspase catalytic</fullName>
    </submittedName>
</protein>
<evidence type="ECO:0000256" key="1">
    <source>
        <dbReference type="ARBA" id="ARBA00009005"/>
    </source>
</evidence>
<dbReference type="AlphaFoldDB" id="A0A1R3IMX7"/>
<dbReference type="GO" id="GO:0004197">
    <property type="term" value="F:cysteine-type endopeptidase activity"/>
    <property type="evidence" value="ECO:0007669"/>
    <property type="project" value="InterPro"/>
</dbReference>
<evidence type="ECO:0000259" key="2">
    <source>
        <dbReference type="Pfam" id="PF00656"/>
    </source>
</evidence>
<evidence type="ECO:0000313" key="3">
    <source>
        <dbReference type="EMBL" id="OMO83938.1"/>
    </source>
</evidence>
<dbReference type="Gene3D" id="3.40.50.12660">
    <property type="match status" value="1"/>
</dbReference>
<dbReference type="InterPro" id="IPR050452">
    <property type="entry name" value="Metacaspase"/>
</dbReference>
<dbReference type="PANTHER" id="PTHR48104:SF30">
    <property type="entry name" value="METACASPASE-1"/>
    <property type="match status" value="1"/>
</dbReference>
<dbReference type="OrthoDB" id="3223806at2759"/>
<keyword evidence="4" id="KW-1185">Reference proteome</keyword>
<evidence type="ECO:0000313" key="4">
    <source>
        <dbReference type="Proteomes" id="UP000187203"/>
    </source>
</evidence>
<sequence length="79" mass="9146">MFLDLVRSAIPGDFLFVRYNGHGTRLLAETREDDDIGYDECIVPYDMDLITDNDFREFADKVPEGCRIRIVSESCQRPN</sequence>
<comment type="caution">
    <text evidence="3">The sequence shown here is derived from an EMBL/GenBank/DDBJ whole genome shotgun (WGS) entry which is preliminary data.</text>
</comment>
<dbReference type="Proteomes" id="UP000187203">
    <property type="component" value="Unassembled WGS sequence"/>
</dbReference>
<name>A0A1R3IMX7_9ROSI</name>
<gene>
    <name evidence="3" type="ORF">COLO4_22319</name>
</gene>
<dbReference type="InterPro" id="IPR011600">
    <property type="entry name" value="Pept_C14_caspase"/>
</dbReference>
<dbReference type="GO" id="GO:0005737">
    <property type="term" value="C:cytoplasm"/>
    <property type="evidence" value="ECO:0007669"/>
    <property type="project" value="TreeGrafter"/>
</dbReference>
<dbReference type="GO" id="GO:0006508">
    <property type="term" value="P:proteolysis"/>
    <property type="evidence" value="ECO:0007669"/>
    <property type="project" value="InterPro"/>
</dbReference>
<reference evidence="4" key="1">
    <citation type="submission" date="2013-09" db="EMBL/GenBank/DDBJ databases">
        <title>Corchorus olitorius genome sequencing.</title>
        <authorList>
            <person name="Alam M."/>
            <person name="Haque M.S."/>
            <person name="Islam M.S."/>
            <person name="Emdad E.M."/>
            <person name="Islam M.M."/>
            <person name="Ahmed B."/>
            <person name="Halim A."/>
            <person name="Hossen Q.M.M."/>
            <person name="Hossain M.Z."/>
            <person name="Ahmed R."/>
            <person name="Khan M.M."/>
            <person name="Islam R."/>
            <person name="Rashid M.M."/>
            <person name="Khan S.A."/>
            <person name="Rahman M.S."/>
            <person name="Alam M."/>
            <person name="Yahiya A.S."/>
            <person name="Khan M.S."/>
            <person name="Azam M.S."/>
            <person name="Haque T."/>
            <person name="Lashkar M.Z.H."/>
            <person name="Akhand A.I."/>
            <person name="Morshed G."/>
            <person name="Roy S."/>
            <person name="Uddin K.S."/>
            <person name="Rabeya T."/>
            <person name="Hossain A.S."/>
            <person name="Chowdhury A."/>
            <person name="Snigdha A.R."/>
            <person name="Mortoza M.S."/>
            <person name="Matin S.A."/>
            <person name="Hoque S.M.E."/>
            <person name="Islam M.K."/>
            <person name="Roy D.K."/>
            <person name="Haider R."/>
            <person name="Moosa M.M."/>
            <person name="Elias S.M."/>
            <person name="Hasan A.M."/>
            <person name="Jahan S."/>
            <person name="Shafiuddin M."/>
            <person name="Mahmood N."/>
            <person name="Shommy N.S."/>
        </authorList>
    </citation>
    <scope>NUCLEOTIDE SEQUENCE [LARGE SCALE GENOMIC DNA]</scope>
    <source>
        <strain evidence="4">cv. O-4</strain>
    </source>
</reference>
<dbReference type="EMBL" id="AWUE01017909">
    <property type="protein sequence ID" value="OMO83938.1"/>
    <property type="molecule type" value="Genomic_DNA"/>
</dbReference>
<dbReference type="Pfam" id="PF00656">
    <property type="entry name" value="Peptidase_C14"/>
    <property type="match status" value="1"/>
</dbReference>
<feature type="domain" description="Peptidase C14 caspase" evidence="2">
    <location>
        <begin position="5"/>
        <end position="76"/>
    </location>
</feature>
<proteinExistence type="inferred from homology"/>
<comment type="similarity">
    <text evidence="1">Belongs to the peptidase C14B family.</text>
</comment>
<dbReference type="PANTHER" id="PTHR48104">
    <property type="entry name" value="METACASPASE-4"/>
    <property type="match status" value="1"/>
</dbReference>